<proteinExistence type="predicted"/>
<evidence type="ECO:0000313" key="1">
    <source>
        <dbReference type="EMBL" id="GGO86697.1"/>
    </source>
</evidence>
<name>A0ABQ2N6Z9_9ACTN</name>
<sequence length="86" mass="9703">MSRILTAEEQAEMAADYIEGWTTTELADWWGVSAKYVADRLRKMGVELRPPGSRPGSRVRHVDPLAYEGQWVRDGLVMRPTLGRAS</sequence>
<dbReference type="EMBL" id="BMNI01000001">
    <property type="protein sequence ID" value="GGO86697.1"/>
    <property type="molecule type" value="Genomic_DNA"/>
</dbReference>
<comment type="caution">
    <text evidence="1">The sequence shown here is derived from an EMBL/GenBank/DDBJ whole genome shotgun (WGS) entry which is preliminary data.</text>
</comment>
<dbReference type="Proteomes" id="UP000655410">
    <property type="component" value="Unassembled WGS sequence"/>
</dbReference>
<protein>
    <submittedName>
        <fullName evidence="1">Uncharacterized protein</fullName>
    </submittedName>
</protein>
<keyword evidence="2" id="KW-1185">Reference proteome</keyword>
<organism evidence="1 2">
    <name type="scientific">Nocardioides phosphati</name>
    <dbReference type="NCBI Taxonomy" id="1867775"/>
    <lineage>
        <taxon>Bacteria</taxon>
        <taxon>Bacillati</taxon>
        <taxon>Actinomycetota</taxon>
        <taxon>Actinomycetes</taxon>
        <taxon>Propionibacteriales</taxon>
        <taxon>Nocardioidaceae</taxon>
        <taxon>Nocardioides</taxon>
    </lineage>
</organism>
<dbReference type="Gene3D" id="1.10.10.60">
    <property type="entry name" value="Homeodomain-like"/>
    <property type="match status" value="1"/>
</dbReference>
<gene>
    <name evidence="1" type="ORF">GCM10011584_09630</name>
</gene>
<accession>A0ABQ2N6Z9</accession>
<reference evidence="2" key="1">
    <citation type="journal article" date="2019" name="Int. J. Syst. Evol. Microbiol.">
        <title>The Global Catalogue of Microorganisms (GCM) 10K type strain sequencing project: providing services to taxonomists for standard genome sequencing and annotation.</title>
        <authorList>
            <consortium name="The Broad Institute Genomics Platform"/>
            <consortium name="The Broad Institute Genome Sequencing Center for Infectious Disease"/>
            <person name="Wu L."/>
            <person name="Ma J."/>
        </authorList>
    </citation>
    <scope>NUCLEOTIDE SEQUENCE [LARGE SCALE GENOMIC DNA]</scope>
    <source>
        <strain evidence="2">CGMCC 4.7371</strain>
    </source>
</reference>
<dbReference type="RefSeq" id="WP_188782797.1">
    <property type="nucleotide sequence ID" value="NZ_BMNI01000001.1"/>
</dbReference>
<evidence type="ECO:0000313" key="2">
    <source>
        <dbReference type="Proteomes" id="UP000655410"/>
    </source>
</evidence>